<dbReference type="InterPro" id="IPR054478">
    <property type="entry name" value="LTN1_UBC"/>
</dbReference>
<evidence type="ECO:0000259" key="3">
    <source>
        <dbReference type="Pfam" id="PF22958"/>
    </source>
</evidence>
<dbReference type="GO" id="GO:0061630">
    <property type="term" value="F:ubiquitin protein ligase activity"/>
    <property type="evidence" value="ECO:0007669"/>
    <property type="project" value="UniProtKB-UniRule"/>
</dbReference>
<dbReference type="EC" id="2.3.2.27" evidence="1"/>
<feature type="domain" description="E3 ubiquitin-protein ligase listerin ubiquitin conjugating" evidence="5">
    <location>
        <begin position="1524"/>
        <end position="1606"/>
    </location>
</feature>
<keyword evidence="7" id="KW-1185">Reference proteome</keyword>
<comment type="similarity">
    <text evidence="1">Belongs to the LTN1 family.</text>
</comment>
<feature type="domain" description="E3 ubiquitin-protein ligase listerin N-terminal" evidence="3">
    <location>
        <begin position="63"/>
        <end position="367"/>
    </location>
</feature>
<feature type="compositionally biased region" description="Polar residues" evidence="2">
    <location>
        <begin position="10"/>
        <end position="24"/>
    </location>
</feature>
<dbReference type="GO" id="GO:0043023">
    <property type="term" value="F:ribosomal large subunit binding"/>
    <property type="evidence" value="ECO:0007669"/>
    <property type="project" value="TreeGrafter"/>
</dbReference>
<evidence type="ECO:0000256" key="1">
    <source>
        <dbReference type="RuleBase" id="RU367090"/>
    </source>
</evidence>
<dbReference type="GO" id="GO:0016567">
    <property type="term" value="P:protein ubiquitination"/>
    <property type="evidence" value="ECO:0007669"/>
    <property type="project" value="UniProtKB-UniPathway"/>
</dbReference>
<dbReference type="EMBL" id="QDEB01009423">
    <property type="protein sequence ID" value="RZC42281.1"/>
    <property type="molecule type" value="Genomic_DNA"/>
</dbReference>
<evidence type="ECO:0000256" key="2">
    <source>
        <dbReference type="SAM" id="MobiDB-lite"/>
    </source>
</evidence>
<dbReference type="GO" id="GO:0008270">
    <property type="term" value="F:zinc ion binding"/>
    <property type="evidence" value="ECO:0007669"/>
    <property type="project" value="UniProtKB-KW"/>
</dbReference>
<keyword evidence="1" id="KW-0862">Zinc</keyword>
<dbReference type="GO" id="GO:1990116">
    <property type="term" value="P:ribosome-associated ubiquitin-dependent protein catabolic process"/>
    <property type="evidence" value="ECO:0007669"/>
    <property type="project" value="UniProtKB-UniRule"/>
</dbReference>
<evidence type="ECO:0000259" key="5">
    <source>
        <dbReference type="Pfam" id="PF23009"/>
    </source>
</evidence>
<evidence type="ECO:0000313" key="6">
    <source>
        <dbReference type="EMBL" id="RZC42281.1"/>
    </source>
</evidence>
<feature type="region of interest" description="Disordered" evidence="2">
    <location>
        <begin position="1"/>
        <end position="24"/>
    </location>
</feature>
<dbReference type="Pfam" id="PF23009">
    <property type="entry name" value="UBC_like"/>
    <property type="match status" value="1"/>
</dbReference>
<dbReference type="GO" id="GO:1990112">
    <property type="term" value="C:RQC complex"/>
    <property type="evidence" value="ECO:0007669"/>
    <property type="project" value="UniProtKB-UniRule"/>
</dbReference>
<dbReference type="PANTHER" id="PTHR12389">
    <property type="entry name" value="ZINC FINGER PROTEIN 294"/>
    <property type="match status" value="1"/>
</dbReference>
<comment type="function">
    <text evidence="1">E3 ubiquitin-protein ligase. Component of the ribosome quality control complex (RQC), a ribosome-associated complex that mediates ubiquitination and extraction of incompletely synthesized nascent chains for proteasomal degradation.</text>
</comment>
<dbReference type="STRING" id="1661398.A0A482WAM8"/>
<dbReference type="InterPro" id="IPR039795">
    <property type="entry name" value="LTN1/Rkr1"/>
</dbReference>
<dbReference type="UniPathway" id="UPA00143"/>
<comment type="subunit">
    <text evidence="1">Component of the ribosome quality control complex (RQC).</text>
</comment>
<dbReference type="Pfam" id="PF22958">
    <property type="entry name" value="Ltn1_1st"/>
    <property type="match status" value="1"/>
</dbReference>
<comment type="pathway">
    <text evidence="1">Protein modification; protein ubiquitination.</text>
</comment>
<comment type="catalytic activity">
    <reaction evidence="1">
        <text>S-ubiquitinyl-[E2 ubiquitin-conjugating enzyme]-L-cysteine + [acceptor protein]-L-lysine = [E2 ubiquitin-conjugating enzyme]-L-cysteine + N(6)-ubiquitinyl-[acceptor protein]-L-lysine.</text>
        <dbReference type="EC" id="2.3.2.27"/>
    </reaction>
</comment>
<sequence>MGGKHKQAQRIKNNARPSSSGRSAELLASSSQVPQFSSVKEIRFIPPTLSLMKTEEFDSSVSPAFQIVFKKMNKKDCTTKLKALQEFADLISNSEAEAVKTILAFWATLYGILAIDTDHRIREAAHNAHHQVILKDKKIIAPYLKQLIGPWFTSQYDNYPPAASAAAKAFNAAFPPNKIQDCVMFCQKEILTYIHDNLTSKIDSNLKHGSNDDAEVKYERIIISSLQGYCLYLNTLTDEQIQKNADLNQQIIGNSRFLKLGSHKTAIIRAMWFKVLAGLYHKAGFLLSEQHGHVVPVVFNNLDESEPAVVGFVWEAALLIMNLGQDWWKYIHIEKNYLAKLKKVLKEGGQGNATVIYPNLLSLLHKLPPTVKVEHFYDSFFENLRNGLKRKSVTISKSESAAIITALVECLQYVVLINQQNLELCEKLIKTHLLPVIEWSLNGDQTCYRNVFHQVALLVQYWNRNRNLENYPQYLDLFWKSVVGLFENLNGENAELADRHVTFLQYLKTVAKPKEQLKVKFSANESEVANEHQTQTATQIDETYNENLKVLVYAVLKSYVGLIQQKQLKAVLQHLFAVIHLFESEDFLSGLSKYVNDDQSESLIQIYSKLLYEWLKSPELCTETVVDLAFILLKYLDEDEKNVVLTSFLEFYECESFSWCLKNAFSHPHNQDPLVQNWIRNEKVGRFLVATTETNLKSNCPANIKSLFKLAFTEKGDGELLIDKITVAEIIAKLQLPLLHPKGFSSSIDSCARLASYVAEIIYTENTLLKCGEELLLALFQFCCSDHSDLENLTSDTQWEINTSWQDALTTLSRNLQKEELKNLTAKFATIIEENFIGNSQIENDSHLIDVMVNFIKAVFDRQPLMITDIFNLFFNRDFLPSWRGKITELCLEAEYLSGNLTNPSGSFKIGAEVSEENILKYFVWSFIKISVLSAPLQDKNLEEEDEDAPIDAKEIIYVIDDNPRLITELLLDLAAGSSFLNNYKMTKYFINITHYCDLIKEKTKSMLEKLQINDQIQDLLITQLNSESWLWCKAIYLLNQEITPSPLEDVYKNYLKQANNDLSRLHLSQIFGPHLDFDHIQSASGVLADTVILRSLLHCNEIDVQIAEVFEKIKKLRSKNIPKFLFESKDITWEESEEIIQVIRLFSKLITDKFECLNRQHWDFGVISLSSWASNCWKLRSGYHNEQIRALMVAVADFYVSLDGKMGEMKRNGVKSDFVEEWEDLFLPNIHTDLLQLFLYLSEEIASKQSLSIEYQPFLQEFGRIIDHFHHKLIFTKDNSLPNWSKILKRCSPLLVNSTSVLQLWGYKMLLILVPGLIDVDLQSNNSNTPNTKGLTFEQFKETLLHTQNIVNDLLVGFKLGEDSCQVAPFTDSYTYVFGYLLLWCVLLNLCEESSPELRYQYADSLRTDNFLKSLLNNLFKLMPTEILHYNEGKAKSFLKLFQKEPKLDFKEPCTSEQLEHVVCWVYAVSLTQLPALVRQWWSETETKVTQIVEKVTAFYVSPQLCNQELLDVAHHETKFKNMTIKTIPSVREVIAIYTVDEAQMELVIALPQNYPLGGPDVGCNRQIGGPLHKQWLMQLKKCLLHQNGRIWDGLSLWNNNLDKKFDGVEECYICFAVLHPGTYQLPRLSCQTCKKKFHSACLCDHHDQANDYNNNDNYHHHYYNNYNSYNYW</sequence>
<keyword evidence="1" id="KW-0863">Zinc-finger</keyword>
<dbReference type="InterPro" id="IPR016024">
    <property type="entry name" value="ARM-type_fold"/>
</dbReference>
<reference evidence="6 7" key="1">
    <citation type="submission" date="2017-03" db="EMBL/GenBank/DDBJ databases">
        <title>Genome of the blue death feigning beetle - Asbolus verrucosus.</title>
        <authorList>
            <person name="Rider S.D."/>
        </authorList>
    </citation>
    <scope>NUCLEOTIDE SEQUENCE [LARGE SCALE GENOMIC DNA]</scope>
    <source>
        <strain evidence="6">Butters</strain>
        <tissue evidence="6">Head and leg muscle</tissue>
    </source>
</reference>
<evidence type="ECO:0000313" key="7">
    <source>
        <dbReference type="Proteomes" id="UP000292052"/>
    </source>
</evidence>
<keyword evidence="1" id="KW-0479">Metal-binding</keyword>
<dbReference type="GO" id="GO:0005829">
    <property type="term" value="C:cytosol"/>
    <property type="evidence" value="ECO:0007669"/>
    <property type="project" value="UniProtKB-UniRule"/>
</dbReference>
<protein>
    <recommendedName>
        <fullName evidence="1">E3 ubiquitin-protein ligase listerin</fullName>
        <ecNumber evidence="1">2.3.2.27</ecNumber>
    </recommendedName>
    <alternativeName>
        <fullName evidence="1">RING-type E3 ubiquitin transferase listerin</fullName>
    </alternativeName>
</protein>
<feature type="domain" description="E3 ubiquitin-protein ligase listerin HEAT repeat region" evidence="4">
    <location>
        <begin position="1288"/>
        <end position="1514"/>
    </location>
</feature>
<comment type="caution">
    <text evidence="6">The sequence shown here is derived from an EMBL/GenBank/DDBJ whole genome shotgun (WGS) entry which is preliminary data.</text>
</comment>
<dbReference type="OrthoDB" id="6108at2759"/>
<dbReference type="GO" id="GO:0072344">
    <property type="term" value="P:rescue of stalled ribosome"/>
    <property type="evidence" value="ECO:0007669"/>
    <property type="project" value="UniProtKB-UniRule"/>
</dbReference>
<keyword evidence="1" id="KW-0833">Ubl conjugation pathway</keyword>
<dbReference type="Pfam" id="PF22999">
    <property type="entry name" value="LTN1_E3_ligase_6th"/>
    <property type="match status" value="1"/>
</dbReference>
<gene>
    <name evidence="6" type="ORF">BDFB_000951</name>
</gene>
<dbReference type="InterPro" id="IPR054476">
    <property type="entry name" value="Ltn1_N"/>
</dbReference>
<accession>A0A482WAM8</accession>
<proteinExistence type="inferred from homology"/>
<evidence type="ECO:0000259" key="4">
    <source>
        <dbReference type="Pfam" id="PF22999"/>
    </source>
</evidence>
<organism evidence="6 7">
    <name type="scientific">Asbolus verrucosus</name>
    <name type="common">Desert ironclad beetle</name>
    <dbReference type="NCBI Taxonomy" id="1661398"/>
    <lineage>
        <taxon>Eukaryota</taxon>
        <taxon>Metazoa</taxon>
        <taxon>Ecdysozoa</taxon>
        <taxon>Arthropoda</taxon>
        <taxon>Hexapoda</taxon>
        <taxon>Insecta</taxon>
        <taxon>Pterygota</taxon>
        <taxon>Neoptera</taxon>
        <taxon>Endopterygota</taxon>
        <taxon>Coleoptera</taxon>
        <taxon>Polyphaga</taxon>
        <taxon>Cucujiformia</taxon>
        <taxon>Tenebrionidae</taxon>
        <taxon>Pimeliinae</taxon>
        <taxon>Asbolus</taxon>
    </lineage>
</organism>
<dbReference type="Proteomes" id="UP000292052">
    <property type="component" value="Unassembled WGS sequence"/>
</dbReference>
<keyword evidence="1" id="KW-0808">Transferase</keyword>
<dbReference type="SUPFAM" id="SSF48371">
    <property type="entry name" value="ARM repeat"/>
    <property type="match status" value="1"/>
</dbReference>
<dbReference type="PANTHER" id="PTHR12389:SF0">
    <property type="entry name" value="E3 UBIQUITIN-PROTEIN LIGASE LISTERIN"/>
    <property type="match status" value="1"/>
</dbReference>
<dbReference type="InterPro" id="IPR054477">
    <property type="entry name" value="LTN1_E3_ligase_6th"/>
</dbReference>
<name>A0A482WAM8_ASBVE</name>